<sequence length="319" mass="31523">MRSPDPAPRRTRHRRAAAATLALTLLLGVPALAACSGAGAGSSESSGSGSSGSGSAADAGSVAAPAEGPAGPADPATGTGAAAGTGTADAAAPDRAVVSTATIAVRVRDLPAAVADVEARTTAAGGLVSASRSGGTDGAQSAHLTLRVPSPAFEDLLDGVAGLGQQTDRTTASTDVTAEVADVGSRVTSARAVLDTFRQRLPQATTVPDVLAIEGEIARRQADLEALEARQRVLADQVSLATVDVDLTRGAPLAATAAAQPGFRGGLAAGWHALGEAGRVLALVAGAVLPFLVPVALVAVPAWLLVRRRRTRQATPAAE</sequence>
<keyword evidence="2" id="KW-0812">Transmembrane</keyword>
<protein>
    <recommendedName>
        <fullName evidence="4">DUF4349 domain-containing protein</fullName>
    </recommendedName>
</protein>
<evidence type="ECO:0000259" key="4">
    <source>
        <dbReference type="Pfam" id="PF14257"/>
    </source>
</evidence>
<feature type="region of interest" description="Disordered" evidence="1">
    <location>
        <begin position="37"/>
        <end position="94"/>
    </location>
</feature>
<dbReference type="RefSeq" id="WP_179749426.1">
    <property type="nucleotide sequence ID" value="NZ_BAAAGN010000006.1"/>
</dbReference>
<dbReference type="InterPro" id="IPR025645">
    <property type="entry name" value="DUF4349"/>
</dbReference>
<evidence type="ECO:0000313" key="5">
    <source>
        <dbReference type="EMBL" id="NYD21255.1"/>
    </source>
</evidence>
<accession>A0A7Y9AVE0</accession>
<keyword evidence="2" id="KW-1133">Transmembrane helix</keyword>
<keyword evidence="2" id="KW-0472">Membrane</keyword>
<keyword evidence="3" id="KW-0732">Signal</keyword>
<reference evidence="5 6" key="1">
    <citation type="submission" date="2020-07" db="EMBL/GenBank/DDBJ databases">
        <title>Sequencing the genomes of 1000 actinobacteria strains.</title>
        <authorList>
            <person name="Klenk H.-P."/>
        </authorList>
    </citation>
    <scope>NUCLEOTIDE SEQUENCE [LARGE SCALE GENOMIC DNA]</scope>
    <source>
        <strain evidence="5 6">DSM 7487</strain>
    </source>
</reference>
<evidence type="ECO:0000256" key="3">
    <source>
        <dbReference type="SAM" id="SignalP"/>
    </source>
</evidence>
<feature type="domain" description="DUF4349" evidence="4">
    <location>
        <begin position="95"/>
        <end position="303"/>
    </location>
</feature>
<evidence type="ECO:0000256" key="2">
    <source>
        <dbReference type="SAM" id="Phobius"/>
    </source>
</evidence>
<dbReference type="Pfam" id="PF14257">
    <property type="entry name" value="DUF4349"/>
    <property type="match status" value="1"/>
</dbReference>
<dbReference type="EMBL" id="JACCBB010000001">
    <property type="protein sequence ID" value="NYD21255.1"/>
    <property type="molecule type" value="Genomic_DNA"/>
</dbReference>
<evidence type="ECO:0000313" key="6">
    <source>
        <dbReference type="Proteomes" id="UP000521922"/>
    </source>
</evidence>
<comment type="caution">
    <text evidence="5">The sequence shown here is derived from an EMBL/GenBank/DDBJ whole genome shotgun (WGS) entry which is preliminary data.</text>
</comment>
<evidence type="ECO:0000256" key="1">
    <source>
        <dbReference type="SAM" id="MobiDB-lite"/>
    </source>
</evidence>
<name>A0A7Y9AVE0_9ACTN</name>
<feature type="chain" id="PRO_5031030978" description="DUF4349 domain-containing protein" evidence="3">
    <location>
        <begin position="34"/>
        <end position="319"/>
    </location>
</feature>
<feature type="transmembrane region" description="Helical" evidence="2">
    <location>
        <begin position="280"/>
        <end position="306"/>
    </location>
</feature>
<keyword evidence="6" id="KW-1185">Reference proteome</keyword>
<proteinExistence type="predicted"/>
<dbReference type="PROSITE" id="PS51257">
    <property type="entry name" value="PROKAR_LIPOPROTEIN"/>
    <property type="match status" value="1"/>
</dbReference>
<dbReference type="Proteomes" id="UP000521922">
    <property type="component" value="Unassembled WGS sequence"/>
</dbReference>
<dbReference type="AlphaFoldDB" id="A0A7Y9AVE0"/>
<gene>
    <name evidence="5" type="ORF">BJ968_000795</name>
</gene>
<organism evidence="5 6">
    <name type="scientific">Kineococcus aurantiacus</name>
    <dbReference type="NCBI Taxonomy" id="37633"/>
    <lineage>
        <taxon>Bacteria</taxon>
        <taxon>Bacillati</taxon>
        <taxon>Actinomycetota</taxon>
        <taxon>Actinomycetes</taxon>
        <taxon>Kineosporiales</taxon>
        <taxon>Kineosporiaceae</taxon>
        <taxon>Kineococcus</taxon>
    </lineage>
</organism>
<feature type="signal peptide" evidence="3">
    <location>
        <begin position="1"/>
        <end position="33"/>
    </location>
</feature>